<keyword evidence="2" id="KW-1185">Reference proteome</keyword>
<comment type="caution">
    <text evidence="1">The sequence shown here is derived from an EMBL/GenBank/DDBJ whole genome shotgun (WGS) entry which is preliminary data.</text>
</comment>
<accession>A0ACB0ZNN9</accession>
<evidence type="ECO:0000313" key="2">
    <source>
        <dbReference type="Proteomes" id="UP001497535"/>
    </source>
</evidence>
<dbReference type="Proteomes" id="UP001497535">
    <property type="component" value="Unassembled WGS sequence"/>
</dbReference>
<gene>
    <name evidence="1" type="ORF">MENTE1834_LOCUS27700</name>
</gene>
<protein>
    <submittedName>
        <fullName evidence="1">Uncharacterized protein</fullName>
    </submittedName>
</protein>
<sequence length="74" mass="8681">MERFGYVFCRVTKTTFADKHLRTDREWIINSVKVLSAGSLSPQPRSSHVRKCRIRKCRFSVVSANVSPLFRYFL</sequence>
<name>A0ACB0ZNN9_MELEN</name>
<evidence type="ECO:0000313" key="1">
    <source>
        <dbReference type="EMBL" id="CAK5080525.1"/>
    </source>
</evidence>
<reference evidence="1" key="1">
    <citation type="submission" date="2023-11" db="EMBL/GenBank/DDBJ databases">
        <authorList>
            <person name="Poullet M."/>
        </authorList>
    </citation>
    <scope>NUCLEOTIDE SEQUENCE</scope>
    <source>
        <strain evidence="1">E1834</strain>
    </source>
</reference>
<organism evidence="1 2">
    <name type="scientific">Meloidogyne enterolobii</name>
    <name type="common">Root-knot nematode worm</name>
    <name type="synonym">Meloidogyne mayaguensis</name>
    <dbReference type="NCBI Taxonomy" id="390850"/>
    <lineage>
        <taxon>Eukaryota</taxon>
        <taxon>Metazoa</taxon>
        <taxon>Ecdysozoa</taxon>
        <taxon>Nematoda</taxon>
        <taxon>Chromadorea</taxon>
        <taxon>Rhabditida</taxon>
        <taxon>Tylenchina</taxon>
        <taxon>Tylenchomorpha</taxon>
        <taxon>Tylenchoidea</taxon>
        <taxon>Meloidogynidae</taxon>
        <taxon>Meloidogyninae</taxon>
        <taxon>Meloidogyne</taxon>
    </lineage>
</organism>
<dbReference type="EMBL" id="CAVMJV010000042">
    <property type="protein sequence ID" value="CAK5080525.1"/>
    <property type="molecule type" value="Genomic_DNA"/>
</dbReference>
<proteinExistence type="predicted"/>